<dbReference type="RefSeq" id="WP_156960732.1">
    <property type="nucleotide sequence ID" value="NZ_BSTI01000007.1"/>
</dbReference>
<proteinExistence type="predicted"/>
<name>A0A9W6QZU2_9PSEU</name>
<evidence type="ECO:0000256" key="1">
    <source>
        <dbReference type="SAM" id="Phobius"/>
    </source>
</evidence>
<keyword evidence="3" id="KW-1185">Reference proteome</keyword>
<dbReference type="EMBL" id="BSTI01000007">
    <property type="protein sequence ID" value="GLY67001.1"/>
    <property type="molecule type" value="Genomic_DNA"/>
</dbReference>
<reference evidence="2" key="1">
    <citation type="submission" date="2023-03" db="EMBL/GenBank/DDBJ databases">
        <title>Amycolatopsis taiwanensis NBRC 103393.</title>
        <authorList>
            <person name="Ichikawa N."/>
            <person name="Sato H."/>
            <person name="Tonouchi N."/>
        </authorList>
    </citation>
    <scope>NUCLEOTIDE SEQUENCE</scope>
    <source>
        <strain evidence="2">NBRC 103393</strain>
    </source>
</reference>
<evidence type="ECO:0000313" key="2">
    <source>
        <dbReference type="EMBL" id="GLY67001.1"/>
    </source>
</evidence>
<comment type="caution">
    <text evidence="2">The sequence shown here is derived from an EMBL/GenBank/DDBJ whole genome shotgun (WGS) entry which is preliminary data.</text>
</comment>
<dbReference type="AlphaFoldDB" id="A0A9W6QZU2"/>
<evidence type="ECO:0000313" key="3">
    <source>
        <dbReference type="Proteomes" id="UP001165136"/>
    </source>
</evidence>
<dbReference type="Proteomes" id="UP001165136">
    <property type="component" value="Unassembled WGS sequence"/>
</dbReference>
<feature type="transmembrane region" description="Helical" evidence="1">
    <location>
        <begin position="12"/>
        <end position="28"/>
    </location>
</feature>
<keyword evidence="1" id="KW-1133">Transmembrane helix</keyword>
<keyword evidence="1" id="KW-0472">Membrane</keyword>
<organism evidence="2 3">
    <name type="scientific">Amycolatopsis taiwanensis</name>
    <dbReference type="NCBI Taxonomy" id="342230"/>
    <lineage>
        <taxon>Bacteria</taxon>
        <taxon>Bacillati</taxon>
        <taxon>Actinomycetota</taxon>
        <taxon>Actinomycetes</taxon>
        <taxon>Pseudonocardiales</taxon>
        <taxon>Pseudonocardiaceae</taxon>
        <taxon>Amycolatopsis</taxon>
    </lineage>
</organism>
<protein>
    <submittedName>
        <fullName evidence="2">Uncharacterized protein</fullName>
    </submittedName>
</protein>
<feature type="transmembrane region" description="Helical" evidence="1">
    <location>
        <begin position="34"/>
        <end position="49"/>
    </location>
</feature>
<keyword evidence="1" id="KW-0812">Transmembrane</keyword>
<accession>A0A9W6QZU2</accession>
<gene>
    <name evidence="2" type="ORF">Atai01_36200</name>
</gene>
<sequence>MSATFLPRLQGACLVIGPVLFALSTFFWPPHGSYGATAAALIVISLVFSDDRAHRCP</sequence>